<accession>A0A819M5R4</accession>
<evidence type="ECO:0000313" key="3">
    <source>
        <dbReference type="Proteomes" id="UP000663836"/>
    </source>
</evidence>
<sequence>MQFVKVFDNQRKITVKLILGSNNKISYDYFKQTFPDAVGLAERDEYGFISIPSDENKNFTWNWNDNVVYDLIYSDSRNDRPFTPTSLSSSSTTTLTDKIWAWIGVVAGLYSSTKPPDQYKKLN</sequence>
<dbReference type="AlphaFoldDB" id="A0A819M5R4"/>
<evidence type="ECO:0000313" key="2">
    <source>
        <dbReference type="EMBL" id="CAF3974285.1"/>
    </source>
</evidence>
<dbReference type="Proteomes" id="UP000663836">
    <property type="component" value="Unassembled WGS sequence"/>
</dbReference>
<evidence type="ECO:0000313" key="1">
    <source>
        <dbReference type="EMBL" id="CAF0950159.1"/>
    </source>
</evidence>
<comment type="caution">
    <text evidence="2">The sequence shown here is derived from an EMBL/GenBank/DDBJ whole genome shotgun (WGS) entry which is preliminary data.</text>
</comment>
<dbReference type="EMBL" id="CAJNOT010000350">
    <property type="protein sequence ID" value="CAF0950159.1"/>
    <property type="molecule type" value="Genomic_DNA"/>
</dbReference>
<reference evidence="2" key="1">
    <citation type="submission" date="2021-02" db="EMBL/GenBank/DDBJ databases">
        <authorList>
            <person name="Nowell W R."/>
        </authorList>
    </citation>
    <scope>NUCLEOTIDE SEQUENCE</scope>
</reference>
<gene>
    <name evidence="2" type="ORF">JBS370_LOCUS24811</name>
    <name evidence="1" type="ORF">ZHD862_LOCUS9959</name>
</gene>
<dbReference type="EMBL" id="CAJOBD010003962">
    <property type="protein sequence ID" value="CAF3974285.1"/>
    <property type="molecule type" value="Genomic_DNA"/>
</dbReference>
<name>A0A819M5R4_9BILA</name>
<dbReference type="Proteomes" id="UP000663864">
    <property type="component" value="Unassembled WGS sequence"/>
</dbReference>
<proteinExistence type="predicted"/>
<protein>
    <submittedName>
        <fullName evidence="2">Uncharacterized protein</fullName>
    </submittedName>
</protein>
<organism evidence="2 3">
    <name type="scientific">Rotaria sordida</name>
    <dbReference type="NCBI Taxonomy" id="392033"/>
    <lineage>
        <taxon>Eukaryota</taxon>
        <taxon>Metazoa</taxon>
        <taxon>Spiralia</taxon>
        <taxon>Gnathifera</taxon>
        <taxon>Rotifera</taxon>
        <taxon>Eurotatoria</taxon>
        <taxon>Bdelloidea</taxon>
        <taxon>Philodinida</taxon>
        <taxon>Philodinidae</taxon>
        <taxon>Rotaria</taxon>
    </lineage>
</organism>